<dbReference type="GO" id="GO:0016020">
    <property type="term" value="C:membrane"/>
    <property type="evidence" value="ECO:0007669"/>
    <property type="project" value="UniProtKB-SubCell"/>
</dbReference>
<dbReference type="InterPro" id="IPR002889">
    <property type="entry name" value="WSC_carb-bd"/>
</dbReference>
<evidence type="ECO:0000256" key="1">
    <source>
        <dbReference type="ARBA" id="ARBA00004167"/>
    </source>
</evidence>
<dbReference type="GO" id="GO:0071944">
    <property type="term" value="C:cell periphery"/>
    <property type="evidence" value="ECO:0007669"/>
    <property type="project" value="UniProtKB-ARBA"/>
</dbReference>
<protein>
    <recommendedName>
        <fullName evidence="7">WSC domain-containing protein</fullName>
    </recommendedName>
</protein>
<evidence type="ECO:0000259" key="7">
    <source>
        <dbReference type="PROSITE" id="PS51212"/>
    </source>
</evidence>
<evidence type="ECO:0000256" key="4">
    <source>
        <dbReference type="ARBA" id="ARBA00023136"/>
    </source>
</evidence>
<comment type="subcellular location">
    <subcellularLocation>
        <location evidence="1">Membrane</location>
        <topology evidence="1">Single-pass membrane protein</topology>
    </subcellularLocation>
</comment>
<feature type="compositionally biased region" description="Polar residues" evidence="5">
    <location>
        <begin position="1"/>
        <end position="20"/>
    </location>
</feature>
<dbReference type="Pfam" id="PF01822">
    <property type="entry name" value="WSC"/>
    <property type="match status" value="1"/>
</dbReference>
<accession>A0A3N4L4J3</accession>
<dbReference type="InParanoid" id="A0A3N4L4J3"/>
<gene>
    <name evidence="8" type="ORF">P167DRAFT_587113</name>
</gene>
<organism evidence="8 9">
    <name type="scientific">Morchella conica CCBAS932</name>
    <dbReference type="NCBI Taxonomy" id="1392247"/>
    <lineage>
        <taxon>Eukaryota</taxon>
        <taxon>Fungi</taxon>
        <taxon>Dikarya</taxon>
        <taxon>Ascomycota</taxon>
        <taxon>Pezizomycotina</taxon>
        <taxon>Pezizomycetes</taxon>
        <taxon>Pezizales</taxon>
        <taxon>Morchellaceae</taxon>
        <taxon>Morchella</taxon>
    </lineage>
</organism>
<feature type="domain" description="WSC" evidence="7">
    <location>
        <begin position="68"/>
        <end position="153"/>
    </location>
</feature>
<dbReference type="EMBL" id="ML119125">
    <property type="protein sequence ID" value="RPB12945.1"/>
    <property type="molecule type" value="Genomic_DNA"/>
</dbReference>
<dbReference type="PROSITE" id="PS51212">
    <property type="entry name" value="WSC"/>
    <property type="match status" value="1"/>
</dbReference>
<evidence type="ECO:0000256" key="2">
    <source>
        <dbReference type="ARBA" id="ARBA00022692"/>
    </source>
</evidence>
<evidence type="ECO:0000256" key="3">
    <source>
        <dbReference type="ARBA" id="ARBA00022989"/>
    </source>
</evidence>
<evidence type="ECO:0000313" key="9">
    <source>
        <dbReference type="Proteomes" id="UP000277580"/>
    </source>
</evidence>
<dbReference type="OrthoDB" id="2537459at2759"/>
<dbReference type="Proteomes" id="UP000277580">
    <property type="component" value="Unassembled WGS sequence"/>
</dbReference>
<dbReference type="InterPro" id="IPR051694">
    <property type="entry name" value="Immunoregulatory_rcpt-like"/>
</dbReference>
<dbReference type="PANTHER" id="PTHR15549:SF31">
    <property type="entry name" value="WSC DOMAIN-CONTAINING PROTEIN"/>
    <property type="match status" value="1"/>
</dbReference>
<name>A0A3N4L4J3_9PEZI</name>
<evidence type="ECO:0000313" key="8">
    <source>
        <dbReference type="EMBL" id="RPB12945.1"/>
    </source>
</evidence>
<keyword evidence="3 6" id="KW-1133">Transmembrane helix</keyword>
<proteinExistence type="predicted"/>
<feature type="transmembrane region" description="Helical" evidence="6">
    <location>
        <begin position="245"/>
        <end position="268"/>
    </location>
</feature>
<sequence>MVRPNNSGRTPQYTAAQSRTEVMRGQNHERKRQFGRGMGMGIGVGGWWLRTTLTTVLLLTCAIGSSNAADMAYCSSLNTAASSSPMTDTFQSNGLCTNYCEADYAFAILQGSKCWCSNYAPSSTTTGCTQSCPGYGQETCGSVTKNVFGYIALSNVPPSGTVGSSSSTASSTSSSSTSTTSAPTTTTTSTTSSSSTSTTETPSLSVITSGGVRTVTYIPETTASATATAEPSASGDNFFSQPGRVAGVFVGVALLVIAIVGALMVFCYRRNKQRNSMHGGPEAAVIPAGGAGVMAGSRRRSRSLSTLGLMGEKGFHSVDTAPSTGPPNMAGLNGVGTAAARGPDGTKLVDQRLDPSQLYLRYDPDTGSSRMSVRSLRDDADYSRRVLRLANPDD</sequence>
<dbReference type="SMART" id="SM00321">
    <property type="entry name" value="WSC"/>
    <property type="match status" value="1"/>
</dbReference>
<feature type="region of interest" description="Disordered" evidence="5">
    <location>
        <begin position="1"/>
        <end position="34"/>
    </location>
</feature>
<keyword evidence="9" id="KW-1185">Reference proteome</keyword>
<keyword evidence="4 6" id="KW-0472">Membrane</keyword>
<feature type="region of interest" description="Disordered" evidence="5">
    <location>
        <begin position="159"/>
        <end position="205"/>
    </location>
</feature>
<evidence type="ECO:0000256" key="5">
    <source>
        <dbReference type="SAM" id="MobiDB-lite"/>
    </source>
</evidence>
<reference evidence="8 9" key="1">
    <citation type="journal article" date="2018" name="Nat. Ecol. Evol.">
        <title>Pezizomycetes genomes reveal the molecular basis of ectomycorrhizal truffle lifestyle.</title>
        <authorList>
            <person name="Murat C."/>
            <person name="Payen T."/>
            <person name="Noel B."/>
            <person name="Kuo A."/>
            <person name="Morin E."/>
            <person name="Chen J."/>
            <person name="Kohler A."/>
            <person name="Krizsan K."/>
            <person name="Balestrini R."/>
            <person name="Da Silva C."/>
            <person name="Montanini B."/>
            <person name="Hainaut M."/>
            <person name="Levati E."/>
            <person name="Barry K.W."/>
            <person name="Belfiori B."/>
            <person name="Cichocki N."/>
            <person name="Clum A."/>
            <person name="Dockter R.B."/>
            <person name="Fauchery L."/>
            <person name="Guy J."/>
            <person name="Iotti M."/>
            <person name="Le Tacon F."/>
            <person name="Lindquist E.A."/>
            <person name="Lipzen A."/>
            <person name="Malagnac F."/>
            <person name="Mello A."/>
            <person name="Molinier V."/>
            <person name="Miyauchi S."/>
            <person name="Poulain J."/>
            <person name="Riccioni C."/>
            <person name="Rubini A."/>
            <person name="Sitrit Y."/>
            <person name="Splivallo R."/>
            <person name="Traeger S."/>
            <person name="Wang M."/>
            <person name="Zifcakova L."/>
            <person name="Wipf D."/>
            <person name="Zambonelli A."/>
            <person name="Paolocci F."/>
            <person name="Nowrousian M."/>
            <person name="Ottonello S."/>
            <person name="Baldrian P."/>
            <person name="Spatafora J.W."/>
            <person name="Henrissat B."/>
            <person name="Nagy L.G."/>
            <person name="Aury J.M."/>
            <person name="Wincker P."/>
            <person name="Grigoriev I.V."/>
            <person name="Bonfante P."/>
            <person name="Martin F.M."/>
        </authorList>
    </citation>
    <scope>NUCLEOTIDE SEQUENCE [LARGE SCALE GENOMIC DNA]</scope>
    <source>
        <strain evidence="8 9">CCBAS932</strain>
    </source>
</reference>
<dbReference type="STRING" id="1392247.A0A3N4L4J3"/>
<feature type="compositionally biased region" description="Low complexity" evidence="5">
    <location>
        <begin position="164"/>
        <end position="203"/>
    </location>
</feature>
<dbReference type="AlphaFoldDB" id="A0A3N4L4J3"/>
<keyword evidence="2 6" id="KW-0812">Transmembrane</keyword>
<dbReference type="PANTHER" id="PTHR15549">
    <property type="entry name" value="PAIRED IMMUNOGLOBULIN-LIKE TYPE 2 RECEPTOR"/>
    <property type="match status" value="1"/>
</dbReference>
<evidence type="ECO:0000256" key="6">
    <source>
        <dbReference type="SAM" id="Phobius"/>
    </source>
</evidence>